<evidence type="ECO:0000256" key="1">
    <source>
        <dbReference type="SAM" id="Phobius"/>
    </source>
</evidence>
<gene>
    <name evidence="2" type="ORF">HLI_02310</name>
</gene>
<dbReference type="EMBL" id="CP026118">
    <property type="protein sequence ID" value="QAS51118.1"/>
    <property type="molecule type" value="Genomic_DNA"/>
</dbReference>
<dbReference type="KEGG" id="hli:HLI_02310"/>
<evidence type="ECO:0000313" key="3">
    <source>
        <dbReference type="Proteomes" id="UP000287756"/>
    </source>
</evidence>
<protein>
    <recommendedName>
        <fullName evidence="4">Copper amine oxidase-like N-terminal domain-containing protein</fullName>
    </recommendedName>
</protein>
<keyword evidence="1" id="KW-0472">Membrane</keyword>
<evidence type="ECO:0008006" key="4">
    <source>
        <dbReference type="Google" id="ProtNLM"/>
    </source>
</evidence>
<organism evidence="2 3">
    <name type="scientific">Halobacillus litoralis</name>
    <dbReference type="NCBI Taxonomy" id="45668"/>
    <lineage>
        <taxon>Bacteria</taxon>
        <taxon>Bacillati</taxon>
        <taxon>Bacillota</taxon>
        <taxon>Bacilli</taxon>
        <taxon>Bacillales</taxon>
        <taxon>Bacillaceae</taxon>
        <taxon>Halobacillus</taxon>
    </lineage>
</organism>
<name>A0A410M8U9_9BACI</name>
<keyword evidence="1" id="KW-1133">Transmembrane helix</keyword>
<dbReference type="Proteomes" id="UP000287756">
    <property type="component" value="Chromosome"/>
</dbReference>
<keyword evidence="1" id="KW-0812">Transmembrane</keyword>
<evidence type="ECO:0000313" key="2">
    <source>
        <dbReference type="EMBL" id="QAS51118.1"/>
    </source>
</evidence>
<sequence length="493" mass="56855">MKNEKCERSGGFLMIYQQEKKGEIDLRSIWMPLCLLLSFSTLLLLYQWSIVDFSNQQEKETSQQESIPLHVTVNVEEAGLEIVLTYDQLEPGIYKLDPPEEAESLSCAYEGETECHIVQSGGYQLNQESAMPVKVDYFLPIDTQGLLKEWKLNVSKDGKAQKVPYDLTIKDYTLQRNTWLAPLKKNSEVTLENVRYFHFGPTTETPPLMLQPKENSQWRQDRSVVTYNKEDPLTDEMKERLAKISSAYGPAILHLDHSNTVLEDQYIASKGRNLDALEKALFTSHVRSISNDDQEWILPVLNEVYYQTADPEPKVSMRAEEIRSTFSGEQLDVLRNKLIDETGNVDIEQFLDEEMSGLYGMPTTYFQRNDQNSTAPLYFTSEEILAFEGEKLEGKILHYHGVRYLPVLSLAEKAEYSYTVLEEADVYRISMPTKSYRFYVDQATFIINEESFGTGKDLLKLMDGEVYMKEEYIEDLLDLEVVEEDEVISVHKK</sequence>
<reference evidence="2 3" key="1">
    <citation type="submission" date="2018-01" db="EMBL/GenBank/DDBJ databases">
        <title>The whole genome sequencing and assembly of Halobacillus litoralis ERB031 strain.</title>
        <authorList>
            <person name="Lee S.-J."/>
            <person name="Park M.-K."/>
            <person name="Kim J.-Y."/>
            <person name="Lee Y.-J."/>
            <person name="Yi H."/>
            <person name="Bahn Y.-S."/>
            <person name="Kim J.F."/>
            <person name="Lee D.-W."/>
        </authorList>
    </citation>
    <scope>NUCLEOTIDE SEQUENCE [LARGE SCALE GENOMIC DNA]</scope>
    <source>
        <strain evidence="2 3">ERB 031</strain>
    </source>
</reference>
<proteinExistence type="predicted"/>
<dbReference type="AlphaFoldDB" id="A0A410M8U9"/>
<accession>A0A410M8U9</accession>
<feature type="transmembrane region" description="Helical" evidence="1">
    <location>
        <begin position="29"/>
        <end position="48"/>
    </location>
</feature>